<keyword evidence="4" id="KW-0926">Vacuole</keyword>
<dbReference type="InterPro" id="IPR016902">
    <property type="entry name" value="Vps41"/>
</dbReference>
<dbReference type="OMA" id="PQLVWQD"/>
<evidence type="ECO:0000259" key="7">
    <source>
        <dbReference type="Pfam" id="PF23411"/>
    </source>
</evidence>
<dbReference type="Pfam" id="PF23411">
    <property type="entry name" value="Beta-prop_Vps41"/>
    <property type="match status" value="1"/>
</dbReference>
<evidence type="ECO:0000256" key="3">
    <source>
        <dbReference type="ARBA" id="ARBA00022927"/>
    </source>
</evidence>
<dbReference type="eggNOG" id="KOG2066">
    <property type="taxonomic scope" value="Eukaryota"/>
</dbReference>
<dbReference type="InParanoid" id="G8YDL1"/>
<dbReference type="HOGENOM" id="CLU_001285_2_1_1"/>
<dbReference type="FunCoup" id="G8YDL1">
    <property type="interactions" value="1148"/>
</dbReference>
<dbReference type="PANTHER" id="PTHR12616:SF1">
    <property type="entry name" value="VACUOLAR PROTEIN SORTING-ASSOCIATED PROTEIN 41 HOMOLOG"/>
    <property type="match status" value="1"/>
</dbReference>
<evidence type="ECO:0000256" key="5">
    <source>
        <dbReference type="PROSITE-ProRule" id="PRU01006"/>
    </source>
</evidence>
<dbReference type="PIRSF" id="PIRSF028921">
    <property type="entry name" value="VPS41"/>
    <property type="match status" value="1"/>
</dbReference>
<feature type="domain" description="Vps41 beta-propeller" evidence="7">
    <location>
        <begin position="126"/>
        <end position="474"/>
    </location>
</feature>
<feature type="compositionally biased region" description="Acidic residues" evidence="6">
    <location>
        <begin position="100"/>
        <end position="121"/>
    </location>
</feature>
<dbReference type="InterPro" id="IPR015943">
    <property type="entry name" value="WD40/YVTN_repeat-like_dom_sf"/>
</dbReference>
<comment type="subcellular location">
    <subcellularLocation>
        <location evidence="4">Vacuole</location>
    </subcellularLocation>
</comment>
<feature type="compositionally biased region" description="Basic and acidic residues" evidence="6">
    <location>
        <begin position="12"/>
        <end position="28"/>
    </location>
</feature>
<dbReference type="GO" id="GO:0006623">
    <property type="term" value="P:protein targeting to vacuole"/>
    <property type="evidence" value="ECO:0007669"/>
    <property type="project" value="InterPro"/>
</dbReference>
<dbReference type="InterPro" id="IPR045111">
    <property type="entry name" value="Vps41/Vps8"/>
</dbReference>
<dbReference type="SUPFAM" id="SSF50978">
    <property type="entry name" value="WD40 repeat-like"/>
    <property type="match status" value="1"/>
</dbReference>
<dbReference type="PANTHER" id="PTHR12616">
    <property type="entry name" value="VACUOLAR PROTEIN SORTING VPS41"/>
    <property type="match status" value="1"/>
</dbReference>
<dbReference type="OrthoDB" id="244107at2759"/>
<dbReference type="GO" id="GO:0005770">
    <property type="term" value="C:late endosome"/>
    <property type="evidence" value="ECO:0007669"/>
    <property type="project" value="UniProtKB-UniRule"/>
</dbReference>
<keyword evidence="2 4" id="KW-0813">Transport</keyword>
<dbReference type="GO" id="GO:0034058">
    <property type="term" value="P:endosomal vesicle fusion"/>
    <property type="evidence" value="ECO:0007669"/>
    <property type="project" value="UniProtKB-UniRule"/>
</dbReference>
<keyword evidence="9" id="KW-1185">Reference proteome</keyword>
<evidence type="ECO:0000256" key="4">
    <source>
        <dbReference type="PIRNR" id="PIRNR028921"/>
    </source>
</evidence>
<dbReference type="GO" id="GO:0009267">
    <property type="term" value="P:cellular response to starvation"/>
    <property type="evidence" value="ECO:0007669"/>
    <property type="project" value="TreeGrafter"/>
</dbReference>
<dbReference type="GO" id="GO:0016236">
    <property type="term" value="P:macroautophagy"/>
    <property type="evidence" value="ECO:0007669"/>
    <property type="project" value="TreeGrafter"/>
</dbReference>
<comment type="similarity">
    <text evidence="1 4">Belongs to the VPS41 family.</text>
</comment>
<keyword evidence="3 4" id="KW-0653">Protein transport</keyword>
<feature type="repeat" description="CHCR" evidence="5">
    <location>
        <begin position="729"/>
        <end position="872"/>
    </location>
</feature>
<dbReference type="GO" id="GO:0030897">
    <property type="term" value="C:HOPS complex"/>
    <property type="evidence" value="ECO:0007669"/>
    <property type="project" value="UniProtKB-UniRule"/>
</dbReference>
<dbReference type="Pfam" id="PF23556">
    <property type="entry name" value="TPR_Vps41"/>
    <property type="match status" value="1"/>
</dbReference>
<feature type="compositionally biased region" description="Basic and acidic residues" evidence="6">
    <location>
        <begin position="62"/>
        <end position="99"/>
    </location>
</feature>
<comment type="function">
    <text evidence="4">Required for vacuolar assembly and vacuolar traffic.</text>
</comment>
<dbReference type="AlphaFoldDB" id="G8YDL1"/>
<dbReference type="SMART" id="SM00299">
    <property type="entry name" value="CLH"/>
    <property type="match status" value="1"/>
</dbReference>
<dbReference type="InterPro" id="IPR036322">
    <property type="entry name" value="WD40_repeat_dom_sf"/>
</dbReference>
<dbReference type="PROSITE" id="PS50236">
    <property type="entry name" value="CHCR"/>
    <property type="match status" value="1"/>
</dbReference>
<organism evidence="8 9">
    <name type="scientific">Pichia sorbitophila (strain ATCC MYA-4447 / BCRC 22081 / CBS 7064 / NBRC 10061 / NRRL Y-12695)</name>
    <name type="common">Hybrid yeast</name>
    <dbReference type="NCBI Taxonomy" id="559304"/>
    <lineage>
        <taxon>Eukaryota</taxon>
        <taxon>Fungi</taxon>
        <taxon>Dikarya</taxon>
        <taxon>Ascomycota</taxon>
        <taxon>Saccharomycotina</taxon>
        <taxon>Pichiomycetes</taxon>
        <taxon>Debaryomycetaceae</taxon>
        <taxon>Millerozyma</taxon>
    </lineage>
</organism>
<reference evidence="8 9" key="1">
    <citation type="journal article" date="2012" name="G3 (Bethesda)">
        <title>Pichia sorbitophila, an interspecies yeast hybrid reveals early steps of genome resolution following polyploidization.</title>
        <authorList>
            <person name="Leh Louis V."/>
            <person name="Despons L."/>
            <person name="Friedrich A."/>
            <person name="Martin T."/>
            <person name="Durrens P."/>
            <person name="Casaregola S."/>
            <person name="Neuveglise C."/>
            <person name="Fairhead C."/>
            <person name="Marck C."/>
            <person name="Cruz J.A."/>
            <person name="Straub M.L."/>
            <person name="Kugler V."/>
            <person name="Sacerdot C."/>
            <person name="Uzunov Z."/>
            <person name="Thierry A."/>
            <person name="Weiss S."/>
            <person name="Bleykasten C."/>
            <person name="De Montigny J."/>
            <person name="Jacques N."/>
            <person name="Jung P."/>
            <person name="Lemaire M."/>
            <person name="Mallet S."/>
            <person name="Morel G."/>
            <person name="Richard G.F."/>
            <person name="Sarkar A."/>
            <person name="Savel G."/>
            <person name="Schacherer J."/>
            <person name="Seret M.L."/>
            <person name="Talla E."/>
            <person name="Samson G."/>
            <person name="Jubin C."/>
            <person name="Poulain J."/>
            <person name="Vacherie B."/>
            <person name="Barbe V."/>
            <person name="Pelletier E."/>
            <person name="Sherman D.J."/>
            <person name="Westhof E."/>
            <person name="Weissenbach J."/>
            <person name="Baret P.V."/>
            <person name="Wincker P."/>
            <person name="Gaillardin C."/>
            <person name="Dujon B."/>
            <person name="Souciet J.L."/>
        </authorList>
    </citation>
    <scope>NUCLEOTIDE SEQUENCE [LARGE SCALE GENOMIC DNA]</scope>
    <source>
        <strain evidence="9">ATCC MYA-4447 / BCRC 22081 / CBS 7064 / NBRC 10061 / NRRL Y-12695</strain>
    </source>
</reference>
<accession>G8YDL1</accession>
<evidence type="ECO:0000313" key="9">
    <source>
        <dbReference type="Proteomes" id="UP000005222"/>
    </source>
</evidence>
<sequence>MKSHEVNANNRHTSETTERGVGIERDKSAYNSNEEVEDGSNGVEDKHNKPRSKTDTGYISAEQERHANDEDMVLKERDDSSENSLHHHSDTNERENSEENKEEGEEEDAEEEGEGEEEDEEPPRFKYRRINGLPPNLFNGDPVSSVCFQDSVIIFGTHSGIIHICDKSFTALKTFKAHRASVLSIYTDGEYFASGSMDGTIVIGSFLDERDIIAYDFKRPIHAVVLEKEYRRTKSFYSGGMSGKVIFSSKNWLNQKVDDVIDNEAGPIVGMKRLDDVLIWFNDRGINFYNTTLKRKITTIERSQDSPRGDLYWPRVYFPEVDRVLIAWGNFIWTMRIASSNFGDLKEHISPTKSRILPSASTISSRGSSEKVVETISTFKIDELIAGISSFKDDYILALTYQPPSKDESKKLVFSNPDLKLINSVTGEVDFEEEIGLRDSSNLGLNDYSLETTIGSKHTKYYIISAKDAVFAQELQLQDKLDWYIEKENYLEAWRIGTKILDRTKQLNLGIQHADQLLKYDKWYEASLFLKDILAIDFSMYYDNENDDSLSVNDSVTLKLVDEVKQQWENWANIFMKSHHIKELTNMIPSDPRLTLSPHIYNCILTFWLDLIDQEDKFFELANTWSIELYDVSYIEKEIESKVSSFDDARLQNVLINLYIESGDVRKAVPLLMEIRAPDVLEYLARYHLIGEYQNQLPRLIRSRFADGELEKLPIEILKYKSRDIVSLLIENRHYINTTEFIQEMKNSQLEAISYFYLENLSLVEHSMVSNYSNDMIELYVKFDRSKLLTYLIKSDSYDIDYAISLCENNEYTEELIYLLGKIGQLERALKLIISDLNDPELAIDFAKQQNDKKLWKTLLDYSMTKPLFIKALIECADEQSNYFYDPASIIEKLPEDVEVEGLKKSVTNISFTNALTLLINQYILRIIYQDSAGASRFLREKKLEGYLVNINDYSPKLLQKFRSLVLYSKGSGSLPALTLESSIIEKEPEAHSYAAPKKLQHIAHLKNILAQGT</sequence>
<evidence type="ECO:0000313" key="8">
    <source>
        <dbReference type="EMBL" id="CCE83042.1"/>
    </source>
</evidence>
<protein>
    <recommendedName>
        <fullName evidence="4">Vacuolar protein sorting-associated protein 41</fullName>
    </recommendedName>
</protein>
<evidence type="ECO:0000256" key="1">
    <source>
        <dbReference type="ARBA" id="ARBA00009582"/>
    </source>
</evidence>
<feature type="region of interest" description="Disordered" evidence="6">
    <location>
        <begin position="1"/>
        <end position="128"/>
    </location>
</feature>
<gene>
    <name evidence="8" type="primary">Piso0_002816</name>
    <name evidence="8" type="ORF">GNLVRS01_PISO0J20205g</name>
</gene>
<dbReference type="Gene3D" id="2.130.10.10">
    <property type="entry name" value="YVTN repeat-like/Quinoprotein amine dehydrogenase"/>
    <property type="match status" value="1"/>
</dbReference>
<dbReference type="EMBL" id="FO082050">
    <property type="protein sequence ID" value="CCE83042.1"/>
    <property type="molecule type" value="Genomic_DNA"/>
</dbReference>
<dbReference type="Proteomes" id="UP000005222">
    <property type="component" value="Chromosome J"/>
</dbReference>
<dbReference type="InterPro" id="IPR011990">
    <property type="entry name" value="TPR-like_helical_dom_sf"/>
</dbReference>
<dbReference type="InterPro" id="IPR000547">
    <property type="entry name" value="Clathrin_H-chain/VPS_repeat"/>
</dbReference>
<proteinExistence type="inferred from homology"/>
<dbReference type="STRING" id="559304.G8YDL1"/>
<dbReference type="Gene3D" id="1.25.40.10">
    <property type="entry name" value="Tetratricopeptide repeat domain"/>
    <property type="match status" value="1"/>
</dbReference>
<dbReference type="InterPro" id="IPR057780">
    <property type="entry name" value="Beta-prop_Vps41"/>
</dbReference>
<dbReference type="GO" id="GO:0000329">
    <property type="term" value="C:fungal-type vacuole membrane"/>
    <property type="evidence" value="ECO:0007669"/>
    <property type="project" value="UniProtKB-UniRule"/>
</dbReference>
<name>G8YDL1_PICSO</name>
<evidence type="ECO:0000256" key="2">
    <source>
        <dbReference type="ARBA" id="ARBA00022448"/>
    </source>
</evidence>
<evidence type="ECO:0000256" key="6">
    <source>
        <dbReference type="SAM" id="MobiDB-lite"/>
    </source>
</evidence>
<feature type="compositionally biased region" description="Polar residues" evidence="6">
    <location>
        <begin position="1"/>
        <end position="11"/>
    </location>
</feature>